<accession>A0A0G1QBW5</accession>
<proteinExistence type="predicted"/>
<comment type="caution">
    <text evidence="1">The sequence shown here is derived from an EMBL/GenBank/DDBJ whole genome shotgun (WGS) entry which is preliminary data.</text>
</comment>
<organism evidence="1 2">
    <name type="scientific">Candidatus Magasanikbacteria bacterium GW2011_GWA2_45_39</name>
    <dbReference type="NCBI Taxonomy" id="1619041"/>
    <lineage>
        <taxon>Bacteria</taxon>
        <taxon>Candidatus Magasanikiibacteriota</taxon>
    </lineage>
</organism>
<dbReference type="Proteomes" id="UP000033999">
    <property type="component" value="Unassembled WGS sequence"/>
</dbReference>
<evidence type="ECO:0000313" key="1">
    <source>
        <dbReference type="EMBL" id="KKU06130.1"/>
    </source>
</evidence>
<sequence>MNGNISKLLNGVAGCRNNGEALQLLRTAVKALEEEMWVDAENAAISERHAKQALAGVDPVLLNFPR</sequence>
<name>A0A0G1QBW5_9BACT</name>
<dbReference type="AlphaFoldDB" id="A0A0G1QBW5"/>
<protein>
    <submittedName>
        <fullName evidence="1">Uncharacterized protein</fullName>
    </submittedName>
</protein>
<evidence type="ECO:0000313" key="2">
    <source>
        <dbReference type="Proteomes" id="UP000033999"/>
    </source>
</evidence>
<reference evidence="1 2" key="1">
    <citation type="journal article" date="2015" name="Nature">
        <title>rRNA introns, odd ribosomes, and small enigmatic genomes across a large radiation of phyla.</title>
        <authorList>
            <person name="Brown C.T."/>
            <person name="Hug L.A."/>
            <person name="Thomas B.C."/>
            <person name="Sharon I."/>
            <person name="Castelle C.J."/>
            <person name="Singh A."/>
            <person name="Wilkins M.J."/>
            <person name="Williams K.H."/>
            <person name="Banfield J.F."/>
        </authorList>
    </citation>
    <scope>NUCLEOTIDE SEQUENCE [LARGE SCALE GENOMIC DNA]</scope>
</reference>
<gene>
    <name evidence="1" type="ORF">UX10_C0039G0006</name>
</gene>
<dbReference type="EMBL" id="LCKX01000039">
    <property type="protein sequence ID" value="KKU06130.1"/>
    <property type="molecule type" value="Genomic_DNA"/>
</dbReference>